<reference evidence="1 2" key="1">
    <citation type="journal article" date="2019" name="Commun. Biol.">
        <title>The bagworm genome reveals a unique fibroin gene that provides high tensile strength.</title>
        <authorList>
            <person name="Kono N."/>
            <person name="Nakamura H."/>
            <person name="Ohtoshi R."/>
            <person name="Tomita M."/>
            <person name="Numata K."/>
            <person name="Arakawa K."/>
        </authorList>
    </citation>
    <scope>NUCLEOTIDE SEQUENCE [LARGE SCALE GENOMIC DNA]</scope>
</reference>
<name>A0A4C1X7K1_EUMVA</name>
<evidence type="ECO:0000313" key="2">
    <source>
        <dbReference type="Proteomes" id="UP000299102"/>
    </source>
</evidence>
<dbReference type="EMBL" id="BGZK01000746">
    <property type="protein sequence ID" value="GBP58862.1"/>
    <property type="molecule type" value="Genomic_DNA"/>
</dbReference>
<organism evidence="1 2">
    <name type="scientific">Eumeta variegata</name>
    <name type="common">Bagworm moth</name>
    <name type="synonym">Eumeta japonica</name>
    <dbReference type="NCBI Taxonomy" id="151549"/>
    <lineage>
        <taxon>Eukaryota</taxon>
        <taxon>Metazoa</taxon>
        <taxon>Ecdysozoa</taxon>
        <taxon>Arthropoda</taxon>
        <taxon>Hexapoda</taxon>
        <taxon>Insecta</taxon>
        <taxon>Pterygota</taxon>
        <taxon>Neoptera</taxon>
        <taxon>Endopterygota</taxon>
        <taxon>Lepidoptera</taxon>
        <taxon>Glossata</taxon>
        <taxon>Ditrysia</taxon>
        <taxon>Tineoidea</taxon>
        <taxon>Psychidae</taxon>
        <taxon>Oiketicinae</taxon>
        <taxon>Eumeta</taxon>
    </lineage>
</organism>
<evidence type="ECO:0000313" key="1">
    <source>
        <dbReference type="EMBL" id="GBP58862.1"/>
    </source>
</evidence>
<comment type="caution">
    <text evidence="1">The sequence shown here is derived from an EMBL/GenBank/DDBJ whole genome shotgun (WGS) entry which is preliminary data.</text>
</comment>
<accession>A0A4C1X7K1</accession>
<keyword evidence="2" id="KW-1185">Reference proteome</keyword>
<dbReference type="AlphaFoldDB" id="A0A4C1X7K1"/>
<dbReference type="Proteomes" id="UP000299102">
    <property type="component" value="Unassembled WGS sequence"/>
</dbReference>
<protein>
    <submittedName>
        <fullName evidence="1">Uncharacterized protein</fullName>
    </submittedName>
</protein>
<proteinExistence type="predicted"/>
<gene>
    <name evidence="1" type="ORF">EVAR_50519_1</name>
</gene>
<sequence>MFSYVPGRVALTSAVARGIRVNPLTGALFATNLIPSPAVAGRLTLHCAGSDKALMRGLTQKPCIDQLTTTIGDEVHQKPQRITGLASIIVGRLRSRTNLKKVALNRLLYHKTFTLCGK</sequence>